<evidence type="ECO:0000313" key="2">
    <source>
        <dbReference type="EMBL" id="KAJ7196114.1"/>
    </source>
</evidence>
<evidence type="ECO:0000313" key="3">
    <source>
        <dbReference type="Proteomes" id="UP001219525"/>
    </source>
</evidence>
<name>A0AAD6V035_9AGAR</name>
<evidence type="ECO:0000256" key="1">
    <source>
        <dbReference type="SAM" id="Phobius"/>
    </source>
</evidence>
<proteinExistence type="predicted"/>
<organism evidence="2 3">
    <name type="scientific">Mycena pura</name>
    <dbReference type="NCBI Taxonomy" id="153505"/>
    <lineage>
        <taxon>Eukaryota</taxon>
        <taxon>Fungi</taxon>
        <taxon>Dikarya</taxon>
        <taxon>Basidiomycota</taxon>
        <taxon>Agaricomycotina</taxon>
        <taxon>Agaricomycetes</taxon>
        <taxon>Agaricomycetidae</taxon>
        <taxon>Agaricales</taxon>
        <taxon>Marasmiineae</taxon>
        <taxon>Mycenaceae</taxon>
        <taxon>Mycena</taxon>
    </lineage>
</organism>
<keyword evidence="1" id="KW-0472">Membrane</keyword>
<feature type="transmembrane region" description="Helical" evidence="1">
    <location>
        <begin position="7"/>
        <end position="26"/>
    </location>
</feature>
<dbReference type="EMBL" id="JARJCW010000086">
    <property type="protein sequence ID" value="KAJ7196114.1"/>
    <property type="molecule type" value="Genomic_DNA"/>
</dbReference>
<reference evidence="2" key="1">
    <citation type="submission" date="2023-03" db="EMBL/GenBank/DDBJ databases">
        <title>Massive genome expansion in bonnet fungi (Mycena s.s.) driven by repeated elements and novel gene families across ecological guilds.</title>
        <authorList>
            <consortium name="Lawrence Berkeley National Laboratory"/>
            <person name="Harder C.B."/>
            <person name="Miyauchi S."/>
            <person name="Viragh M."/>
            <person name="Kuo A."/>
            <person name="Thoen E."/>
            <person name="Andreopoulos B."/>
            <person name="Lu D."/>
            <person name="Skrede I."/>
            <person name="Drula E."/>
            <person name="Henrissat B."/>
            <person name="Morin E."/>
            <person name="Kohler A."/>
            <person name="Barry K."/>
            <person name="LaButti K."/>
            <person name="Morin E."/>
            <person name="Salamov A."/>
            <person name="Lipzen A."/>
            <person name="Mereny Z."/>
            <person name="Hegedus B."/>
            <person name="Baldrian P."/>
            <person name="Stursova M."/>
            <person name="Weitz H."/>
            <person name="Taylor A."/>
            <person name="Grigoriev I.V."/>
            <person name="Nagy L.G."/>
            <person name="Martin F."/>
            <person name="Kauserud H."/>
        </authorList>
    </citation>
    <scope>NUCLEOTIDE SEQUENCE</scope>
    <source>
        <strain evidence="2">9144</strain>
    </source>
</reference>
<dbReference type="AlphaFoldDB" id="A0AAD6V035"/>
<gene>
    <name evidence="2" type="ORF">GGX14DRAFT_474133</name>
</gene>
<keyword evidence="1" id="KW-1133">Transmembrane helix</keyword>
<accession>A0AAD6V035</accession>
<dbReference type="Proteomes" id="UP001219525">
    <property type="component" value="Unassembled WGS sequence"/>
</dbReference>
<keyword evidence="3" id="KW-1185">Reference proteome</keyword>
<sequence>MNIILRCMLALLVFAAIPVSIYIVFIKAPSRGPSLQTYGHVRYGRNPAHSGTPYSRRRHFNTMNIVSVSYTDLYSSIRIPPAALQQISRIHSTSRRAPDAEDQAAKIIAILTVVPEHVACKQKHYWAARDTRTRTSHCSFANAWGHDTTRKYAKLILLVHGQCITQPLTVYAISKGS</sequence>
<protein>
    <submittedName>
        <fullName evidence="2">Uncharacterized protein</fullName>
    </submittedName>
</protein>
<comment type="caution">
    <text evidence="2">The sequence shown here is derived from an EMBL/GenBank/DDBJ whole genome shotgun (WGS) entry which is preliminary data.</text>
</comment>
<keyword evidence="1" id="KW-0812">Transmembrane</keyword>